<evidence type="ECO:0000313" key="1">
    <source>
        <dbReference type="EMBL" id="KKZ73904.1"/>
    </source>
</evidence>
<reference evidence="1 2" key="1">
    <citation type="submission" date="2015-05" db="EMBL/GenBank/DDBJ databases">
        <title>Draft Genome assembly of Streptomyces showdoensis.</title>
        <authorList>
            <person name="Thapa K.K."/>
            <person name="Metsa-Ketela M."/>
        </authorList>
    </citation>
    <scope>NUCLEOTIDE SEQUENCE [LARGE SCALE GENOMIC DNA]</scope>
    <source>
        <strain evidence="1 2">ATCC 15227</strain>
    </source>
</reference>
<name>A0A2P2GQX7_STREW</name>
<dbReference type="OrthoDB" id="796761at2"/>
<accession>A0A2P2GQX7</accession>
<dbReference type="NCBIfam" id="TIGR04267">
    <property type="entry name" value="mod_HExxH"/>
    <property type="match status" value="1"/>
</dbReference>
<dbReference type="InterPro" id="IPR026337">
    <property type="entry name" value="AKG_HExxH"/>
</dbReference>
<organism evidence="1 2">
    <name type="scientific">Streptomyces showdoensis</name>
    <dbReference type="NCBI Taxonomy" id="68268"/>
    <lineage>
        <taxon>Bacteria</taxon>
        <taxon>Bacillati</taxon>
        <taxon>Actinomycetota</taxon>
        <taxon>Actinomycetes</taxon>
        <taxon>Kitasatosporales</taxon>
        <taxon>Streptomycetaceae</taxon>
        <taxon>Streptomyces</taxon>
    </lineage>
</organism>
<comment type="caution">
    <text evidence="1">The sequence shown here is derived from an EMBL/GenBank/DDBJ whole genome shotgun (WGS) entry which is preliminary data.</text>
</comment>
<evidence type="ECO:0008006" key="3">
    <source>
        <dbReference type="Google" id="ProtNLM"/>
    </source>
</evidence>
<dbReference type="RefSeq" id="WP_046907268.1">
    <property type="nucleotide sequence ID" value="NZ_BAAAXG010000026.1"/>
</dbReference>
<proteinExistence type="predicted"/>
<dbReference type="EMBL" id="LAQS01000012">
    <property type="protein sequence ID" value="KKZ73904.1"/>
    <property type="molecule type" value="Genomic_DNA"/>
</dbReference>
<dbReference type="Proteomes" id="UP000265325">
    <property type="component" value="Unassembled WGS sequence"/>
</dbReference>
<sequence length="425" mass="45585">MTTAPLTEAEFAELARTGPAVVGMSALHAGLRGRRQLLLKALLIRVQRERDQIDPGAVRGFDDAWRLLERAERAHPVVVRDVLDYPTTGAWLAAALGAATGAELGRRLGRFESIAVTAALRAGCALDLRVLAPQGVLSLAGVGRFRIGAERARIRSRARVAWIAPDGARTAHGALLLAHPGTGRLAGLGPTWSGLRVLPGATALLDDLDPYRVPPGGIGAPPRTATDRAVTDAQAWTRHWRGAQQLLVRVDPVRAAEVRRTVRAVVPLSAGGPPAVPMSATLRAAPGAVLASMPTSARTMAETLVHEIHHSKLAALHELVPLHRSGRAAVHRVGWRSDPRPVAGVLQGAYAHLALTDLWWRAVESDGAPRAWRARAGQRFERFHVQVGGALEILLESDELTIAGREFVNQMRRHHASLGGVRRSL</sequence>
<keyword evidence="2" id="KW-1185">Reference proteome</keyword>
<dbReference type="AlphaFoldDB" id="A0A2P2GQX7"/>
<gene>
    <name evidence="1" type="ORF">VO63_09770</name>
</gene>
<evidence type="ECO:0000313" key="2">
    <source>
        <dbReference type="Proteomes" id="UP000265325"/>
    </source>
</evidence>
<protein>
    <recommendedName>
        <fullName evidence="3">HEXXH motif domain-containing protein</fullName>
    </recommendedName>
</protein>